<comment type="caution">
    <text evidence="4">The sequence shown here is derived from an EMBL/GenBank/DDBJ whole genome shotgun (WGS) entry which is preliminary data.</text>
</comment>
<dbReference type="GO" id="GO:0004365">
    <property type="term" value="F:glyceraldehyde-3-phosphate dehydrogenase (NAD+) (phosphorylating) activity"/>
    <property type="evidence" value="ECO:0007669"/>
    <property type="project" value="UniProtKB-EC"/>
</dbReference>
<dbReference type="SMART" id="SM00846">
    <property type="entry name" value="Gp_dh_N"/>
    <property type="match status" value="1"/>
</dbReference>
<accession>A0ABU7PV13</accession>
<dbReference type="PANTHER" id="PTHR43454">
    <property type="entry name" value="GLYCERALDEHYDE-3-PHOSPHATE DEHYDROGENASE"/>
    <property type="match status" value="1"/>
</dbReference>
<dbReference type="InterPro" id="IPR020829">
    <property type="entry name" value="GlycerAld_3-P_DH_cat"/>
</dbReference>
<dbReference type="InterPro" id="IPR020830">
    <property type="entry name" value="GlycerAld_3-P_DH_AS"/>
</dbReference>
<dbReference type="PROSITE" id="PS00071">
    <property type="entry name" value="GAPDH"/>
    <property type="match status" value="1"/>
</dbReference>
<keyword evidence="1 4" id="KW-0560">Oxidoreductase</keyword>
<dbReference type="Pfam" id="PF00044">
    <property type="entry name" value="Gp_dh_N"/>
    <property type="match status" value="1"/>
</dbReference>
<evidence type="ECO:0000259" key="3">
    <source>
        <dbReference type="SMART" id="SM00846"/>
    </source>
</evidence>
<evidence type="ECO:0000256" key="1">
    <source>
        <dbReference type="ARBA" id="ARBA00023002"/>
    </source>
</evidence>
<organism evidence="4 5">
    <name type="scientific">Streptomyces asiaticus subsp. ignotus</name>
    <dbReference type="NCBI Taxonomy" id="3098222"/>
    <lineage>
        <taxon>Bacteria</taxon>
        <taxon>Bacillati</taxon>
        <taxon>Actinomycetota</taxon>
        <taxon>Actinomycetes</taxon>
        <taxon>Kitasatosporales</taxon>
        <taxon>Streptomycetaceae</taxon>
        <taxon>Streptomyces</taxon>
        <taxon>Streptomyces violaceusniger group</taxon>
    </lineage>
</organism>
<evidence type="ECO:0000256" key="2">
    <source>
        <dbReference type="RuleBase" id="RU000397"/>
    </source>
</evidence>
<keyword evidence="5" id="KW-1185">Reference proteome</keyword>
<dbReference type="InterPro" id="IPR036291">
    <property type="entry name" value="NAD(P)-bd_dom_sf"/>
</dbReference>
<dbReference type="SUPFAM" id="SSF55347">
    <property type="entry name" value="Glyceraldehyde-3-phosphate dehydrogenase-like, C-terminal domain"/>
    <property type="match status" value="1"/>
</dbReference>
<evidence type="ECO:0000313" key="5">
    <source>
        <dbReference type="Proteomes" id="UP001354709"/>
    </source>
</evidence>
<dbReference type="EC" id="1.2.1.12" evidence="4"/>
<dbReference type="Pfam" id="PF02800">
    <property type="entry name" value="Gp_dh_C"/>
    <property type="match status" value="1"/>
</dbReference>
<sequence length="484" mass="52694">MTLNEDSFTNWKHREEIAESMIPLIGKLHRERDVTVLLHSRSLVNKSVVSILKTHRFARQIAGAELSVTDTVPFLRALTALDLGPSQIDIGMLAETHRADDRGLSVEEFTAEAVAGATGANKIECRDGRDVVLYGFGRIGRLVARLLIEKAGSGNGLRLRAIVVRGSGGRAGEDIVKRASLLRRDSIHGQFQGTITVDEANSKIIANGNEIKVIYADDPTSVDYTAYGIKDAILIDNTGKWRDREGLSKHLRPGIDKVVLTAPGKGDVPNVVHGVNHDTIKPDERILSCASCTTNAIVPPLKAMADEYGVLRGHVETVHSFTNDQNLLDNYHKSDRRGRSAPLNMVITETGAASAVAKALPDLKAKITGSSIRVPVPDVSIAILNLQLARETTREEVLDHLRDVSLTSPLKRQIDFISAPDAVSNDFIGSRHASIVDAGATKVEGDNAILYLWYDNEFGYSCQVIRVVQHVSGVEYPTYPAPVV</sequence>
<proteinExistence type="inferred from homology"/>
<evidence type="ECO:0000313" key="4">
    <source>
        <dbReference type="EMBL" id="MEE4592718.1"/>
    </source>
</evidence>
<reference evidence="4 5" key="1">
    <citation type="submission" date="2023-11" db="EMBL/GenBank/DDBJ databases">
        <title>30 novel species of actinomycetes from the DSMZ collection.</title>
        <authorList>
            <person name="Nouioui I."/>
        </authorList>
    </citation>
    <scope>NUCLEOTIDE SEQUENCE [LARGE SCALE GENOMIC DNA]</scope>
    <source>
        <strain evidence="4 5">DSM 41524</strain>
    </source>
</reference>
<dbReference type="Gene3D" id="3.30.360.10">
    <property type="entry name" value="Dihydrodipicolinate Reductase, domain 2"/>
    <property type="match status" value="1"/>
</dbReference>
<dbReference type="NCBIfam" id="NF006139">
    <property type="entry name" value="PRK08289.1"/>
    <property type="match status" value="1"/>
</dbReference>
<dbReference type="PANTHER" id="PTHR43454:SF1">
    <property type="entry name" value="GLYCERALDEHYDE 3-PHOSPHATE DEHYDROGENASE NAD(P) BINDING DOMAIN-CONTAINING PROTEIN"/>
    <property type="match status" value="1"/>
</dbReference>
<dbReference type="SUPFAM" id="SSF51735">
    <property type="entry name" value="NAD(P)-binding Rossmann-fold domains"/>
    <property type="match status" value="1"/>
</dbReference>
<comment type="similarity">
    <text evidence="2">Belongs to the glyceraldehyde-3-phosphate dehydrogenase family.</text>
</comment>
<dbReference type="Proteomes" id="UP001354709">
    <property type="component" value="Unassembled WGS sequence"/>
</dbReference>
<dbReference type="InterPro" id="IPR020831">
    <property type="entry name" value="GlycerAld/Erythrose_P_DH"/>
</dbReference>
<dbReference type="InterPro" id="IPR020828">
    <property type="entry name" value="GlycerAld_3-P_DH_NAD(P)-bd"/>
</dbReference>
<protein>
    <submittedName>
        <fullName evidence="4">Glyceraldehyde-3-phosphate dehydrogenase</fullName>
        <ecNumber evidence="4">1.2.1.12</ecNumber>
    </submittedName>
</protein>
<name>A0ABU7PV13_9ACTN</name>
<dbReference type="EMBL" id="JAZBJO010000005">
    <property type="protein sequence ID" value="MEE4592718.1"/>
    <property type="molecule type" value="Genomic_DNA"/>
</dbReference>
<dbReference type="CDD" id="cd05214">
    <property type="entry name" value="GAPDH_I_N"/>
    <property type="match status" value="1"/>
</dbReference>
<dbReference type="RefSeq" id="WP_138910478.1">
    <property type="nucleotide sequence ID" value="NZ_JAZBJO010000005.1"/>
</dbReference>
<gene>
    <name evidence="4" type="ORF">V2J94_12595</name>
</gene>
<feature type="domain" description="Glyceraldehyde 3-phosphate dehydrogenase NAD(P) binding" evidence="3">
    <location>
        <begin position="129"/>
        <end position="292"/>
    </location>
</feature>
<dbReference type="Gene3D" id="3.40.50.720">
    <property type="entry name" value="NAD(P)-binding Rossmann-like Domain"/>
    <property type="match status" value="1"/>
</dbReference>
<dbReference type="PRINTS" id="PR00078">
    <property type="entry name" value="G3PDHDRGNASE"/>
</dbReference>